<gene>
    <name evidence="2" type="ORF">C5F50_00945</name>
</gene>
<evidence type="ECO:0000313" key="2">
    <source>
        <dbReference type="EMBL" id="QLH05807.1"/>
    </source>
</evidence>
<dbReference type="Pfam" id="PF01370">
    <property type="entry name" value="Epimerase"/>
    <property type="match status" value="1"/>
</dbReference>
<dbReference type="OrthoDB" id="4907at2157"/>
<dbReference type="EMBL" id="CP026995">
    <property type="protein sequence ID" value="QLH05807.1"/>
    <property type="molecule type" value="Genomic_DNA"/>
</dbReference>
<dbReference type="PANTHER" id="PTHR43245:SF13">
    <property type="entry name" value="UDP-D-APIOSE_UDP-D-XYLOSE SYNTHASE 2"/>
    <property type="match status" value="1"/>
</dbReference>
<reference evidence="2 3" key="1">
    <citation type="submission" date="2018-02" db="EMBL/GenBank/DDBJ databases">
        <title>Complete genome of Nitrosopumilus ureaphilus PS0.</title>
        <authorList>
            <person name="Qin W."/>
            <person name="Zheng Y."/>
            <person name="Stahl D.A."/>
        </authorList>
    </citation>
    <scope>NUCLEOTIDE SEQUENCE [LARGE SCALE GENOMIC DNA]</scope>
    <source>
        <strain evidence="2 3">PS0</strain>
    </source>
</reference>
<dbReference type="GeneID" id="56066584"/>
<feature type="domain" description="NAD-dependent epimerase/dehydratase" evidence="1">
    <location>
        <begin position="4"/>
        <end position="221"/>
    </location>
</feature>
<proteinExistence type="predicted"/>
<dbReference type="AlphaFoldDB" id="A0A7D5M646"/>
<keyword evidence="3" id="KW-1185">Reference proteome</keyword>
<accession>A0A7D5M646</accession>
<dbReference type="PANTHER" id="PTHR43245">
    <property type="entry name" value="BIFUNCTIONAL POLYMYXIN RESISTANCE PROTEIN ARNA"/>
    <property type="match status" value="1"/>
</dbReference>
<dbReference type="SUPFAM" id="SSF51735">
    <property type="entry name" value="NAD(P)-binding Rossmann-fold domains"/>
    <property type="match status" value="1"/>
</dbReference>
<dbReference type="KEGG" id="nue:C5F50_00945"/>
<organism evidence="2 3">
    <name type="scientific">Nitrosopumilus ureiphilus</name>
    <dbReference type="NCBI Taxonomy" id="1470067"/>
    <lineage>
        <taxon>Archaea</taxon>
        <taxon>Nitrososphaerota</taxon>
        <taxon>Nitrososphaeria</taxon>
        <taxon>Nitrosopumilales</taxon>
        <taxon>Nitrosopumilaceae</taxon>
        <taxon>Nitrosopumilus</taxon>
    </lineage>
</organism>
<dbReference type="InterPro" id="IPR036291">
    <property type="entry name" value="NAD(P)-bd_dom_sf"/>
</dbReference>
<dbReference type="Proteomes" id="UP000509478">
    <property type="component" value="Chromosome"/>
</dbReference>
<dbReference type="RefSeq" id="WP_179371873.1">
    <property type="nucleotide sequence ID" value="NZ_CP026995.1"/>
</dbReference>
<protein>
    <recommendedName>
        <fullName evidence="1">NAD-dependent epimerase/dehydratase domain-containing protein</fullName>
    </recommendedName>
</protein>
<dbReference type="Gene3D" id="3.40.50.720">
    <property type="entry name" value="NAD(P)-binding Rossmann-like Domain"/>
    <property type="match status" value="1"/>
</dbReference>
<dbReference type="InterPro" id="IPR050177">
    <property type="entry name" value="Lipid_A_modif_metabolic_enz"/>
</dbReference>
<evidence type="ECO:0000313" key="3">
    <source>
        <dbReference type="Proteomes" id="UP000509478"/>
    </source>
</evidence>
<name>A0A7D5M646_9ARCH</name>
<evidence type="ECO:0000259" key="1">
    <source>
        <dbReference type="Pfam" id="PF01370"/>
    </source>
</evidence>
<dbReference type="InterPro" id="IPR001509">
    <property type="entry name" value="Epimerase_deHydtase"/>
</dbReference>
<sequence length="290" mass="32999">MTNILLLGGTGFIGKSLLQQLEKKNSVKIMIHNSNLQTNAEKFKGNILKKDSFFNEIRENETIINLSGQLTANESDYINTNILGGLNLLDSCIGKKTSQIILISTINVYGENLQQPSKENDPLKPKTTYGVIKMITEQMYEYFSKMYGVNITILRLADIYGPSKNNGFLSKIIKSIKEKTIVPVCYNQGKQQRDMLYIDDAIDCILKTINYKRDGFNIFNVSSGKRYSINELISFIEKISKTKITAKYSLEIPDENCIWADNRKAKKLLKFEPKIDIETGLKSTINQFFN</sequence>